<feature type="compositionally biased region" description="Low complexity" evidence="1">
    <location>
        <begin position="21"/>
        <end position="38"/>
    </location>
</feature>
<organism evidence="2 3">
    <name type="scientific">Streptomyces sulfonofaciens</name>
    <dbReference type="NCBI Taxonomy" id="68272"/>
    <lineage>
        <taxon>Bacteria</taxon>
        <taxon>Bacillati</taxon>
        <taxon>Actinomycetota</taxon>
        <taxon>Actinomycetes</taxon>
        <taxon>Kitasatosporales</taxon>
        <taxon>Streptomycetaceae</taxon>
        <taxon>Streptomyces</taxon>
    </lineage>
</organism>
<dbReference type="AlphaFoldDB" id="A0A919FMW8"/>
<evidence type="ECO:0000313" key="3">
    <source>
        <dbReference type="Proteomes" id="UP000603708"/>
    </source>
</evidence>
<proteinExistence type="predicted"/>
<dbReference type="Gene3D" id="3.30.565.10">
    <property type="entry name" value="Histidine kinase-like ATPase, C-terminal domain"/>
    <property type="match status" value="1"/>
</dbReference>
<evidence type="ECO:0000256" key="1">
    <source>
        <dbReference type="SAM" id="MobiDB-lite"/>
    </source>
</evidence>
<protein>
    <recommendedName>
        <fullName evidence="4">ATP-binding protein</fullName>
    </recommendedName>
</protein>
<evidence type="ECO:0008006" key="4">
    <source>
        <dbReference type="Google" id="ProtNLM"/>
    </source>
</evidence>
<name>A0A919FMW8_9ACTN</name>
<sequence length="108" mass="11183">MTRFPADLVPPVGEAAPRTGALPAEHAPRAAAPTAAESARAHPDGRRASRPQPHCALRRPSADEDHGRGLLLVAALADAWGSAPRCGPGKCVWAEFQLGTPQPAAVAR</sequence>
<dbReference type="EMBL" id="BNCD01000001">
    <property type="protein sequence ID" value="GHH69247.1"/>
    <property type="molecule type" value="Genomic_DNA"/>
</dbReference>
<evidence type="ECO:0000313" key="2">
    <source>
        <dbReference type="EMBL" id="GHH69247.1"/>
    </source>
</evidence>
<dbReference type="RefSeq" id="WP_189929315.1">
    <property type="nucleotide sequence ID" value="NZ_BNCD01000001.1"/>
</dbReference>
<reference evidence="2" key="2">
    <citation type="submission" date="2020-09" db="EMBL/GenBank/DDBJ databases">
        <authorList>
            <person name="Sun Q."/>
            <person name="Ohkuma M."/>
        </authorList>
    </citation>
    <scope>NUCLEOTIDE SEQUENCE</scope>
    <source>
        <strain evidence="2">JCM 5069</strain>
    </source>
</reference>
<feature type="region of interest" description="Disordered" evidence="1">
    <location>
        <begin position="1"/>
        <end position="65"/>
    </location>
</feature>
<dbReference type="InterPro" id="IPR036890">
    <property type="entry name" value="HATPase_C_sf"/>
</dbReference>
<comment type="caution">
    <text evidence="2">The sequence shown here is derived from an EMBL/GenBank/DDBJ whole genome shotgun (WGS) entry which is preliminary data.</text>
</comment>
<dbReference type="Proteomes" id="UP000603708">
    <property type="component" value="Unassembled WGS sequence"/>
</dbReference>
<reference evidence="2" key="1">
    <citation type="journal article" date="2014" name="Int. J. Syst. Evol. Microbiol.">
        <title>Complete genome sequence of Corynebacterium casei LMG S-19264T (=DSM 44701T), isolated from a smear-ripened cheese.</title>
        <authorList>
            <consortium name="US DOE Joint Genome Institute (JGI-PGF)"/>
            <person name="Walter F."/>
            <person name="Albersmeier A."/>
            <person name="Kalinowski J."/>
            <person name="Ruckert C."/>
        </authorList>
    </citation>
    <scope>NUCLEOTIDE SEQUENCE</scope>
    <source>
        <strain evidence="2">JCM 5069</strain>
    </source>
</reference>
<accession>A0A919FMW8</accession>
<keyword evidence="3" id="KW-1185">Reference proteome</keyword>
<gene>
    <name evidence="2" type="ORF">GCM10018793_01410</name>
</gene>